<evidence type="ECO:0000313" key="2">
    <source>
        <dbReference type="EMBL" id="MFD1047973.1"/>
    </source>
</evidence>
<evidence type="ECO:0000256" key="1">
    <source>
        <dbReference type="SAM" id="MobiDB-lite"/>
    </source>
</evidence>
<dbReference type="Proteomes" id="UP001597045">
    <property type="component" value="Unassembled WGS sequence"/>
</dbReference>
<comment type="caution">
    <text evidence="2">The sequence shown here is derived from an EMBL/GenBank/DDBJ whole genome shotgun (WGS) entry which is preliminary data.</text>
</comment>
<evidence type="ECO:0000313" key="3">
    <source>
        <dbReference type="Proteomes" id="UP001597045"/>
    </source>
</evidence>
<reference evidence="3" key="1">
    <citation type="journal article" date="2019" name="Int. J. Syst. Evol. Microbiol.">
        <title>The Global Catalogue of Microorganisms (GCM) 10K type strain sequencing project: providing services to taxonomists for standard genome sequencing and annotation.</title>
        <authorList>
            <consortium name="The Broad Institute Genomics Platform"/>
            <consortium name="The Broad Institute Genome Sequencing Center for Infectious Disease"/>
            <person name="Wu L."/>
            <person name="Ma J."/>
        </authorList>
    </citation>
    <scope>NUCLEOTIDE SEQUENCE [LARGE SCALE GENOMIC DNA]</scope>
    <source>
        <strain evidence="3">JCM 31486</strain>
    </source>
</reference>
<keyword evidence="3" id="KW-1185">Reference proteome</keyword>
<dbReference type="EMBL" id="JBHTIS010001338">
    <property type="protein sequence ID" value="MFD1047973.1"/>
    <property type="molecule type" value="Genomic_DNA"/>
</dbReference>
<sequence>MTTVAALTVGGTATFAVADPISPQQTAAAADVGVLVFHGPVADQHVRRVGPAHQPSGKPVPKAVDHHAGSTLDQPRHTPTPVSPFRTLYSLVASVMG</sequence>
<proteinExistence type="predicted"/>
<evidence type="ECO:0008006" key="4">
    <source>
        <dbReference type="Google" id="ProtNLM"/>
    </source>
</evidence>
<name>A0ABW3MBF7_9PSEU</name>
<organism evidence="2 3">
    <name type="scientific">Kibdelosporangium lantanae</name>
    <dbReference type="NCBI Taxonomy" id="1497396"/>
    <lineage>
        <taxon>Bacteria</taxon>
        <taxon>Bacillati</taxon>
        <taxon>Actinomycetota</taxon>
        <taxon>Actinomycetes</taxon>
        <taxon>Pseudonocardiales</taxon>
        <taxon>Pseudonocardiaceae</taxon>
        <taxon>Kibdelosporangium</taxon>
    </lineage>
</organism>
<accession>A0ABW3MBF7</accession>
<protein>
    <recommendedName>
        <fullName evidence="4">Secreted protein</fullName>
    </recommendedName>
</protein>
<gene>
    <name evidence="2" type="ORF">ACFQ1S_21760</name>
</gene>
<feature type="region of interest" description="Disordered" evidence="1">
    <location>
        <begin position="49"/>
        <end position="83"/>
    </location>
</feature>